<dbReference type="GO" id="GO:0004519">
    <property type="term" value="F:endonuclease activity"/>
    <property type="evidence" value="ECO:0007669"/>
    <property type="project" value="UniProtKB-KW"/>
</dbReference>
<evidence type="ECO:0000256" key="4">
    <source>
        <dbReference type="ARBA" id="ARBA00022759"/>
    </source>
</evidence>
<feature type="region of interest" description="Disordered" evidence="8">
    <location>
        <begin position="406"/>
        <end position="430"/>
    </location>
</feature>
<evidence type="ECO:0000259" key="9">
    <source>
        <dbReference type="Pfam" id="PF10150"/>
    </source>
</evidence>
<evidence type="ECO:0000313" key="11">
    <source>
        <dbReference type="Proteomes" id="UP000216361"/>
    </source>
</evidence>
<dbReference type="GO" id="GO:0016787">
    <property type="term" value="F:hydrolase activity"/>
    <property type="evidence" value="ECO:0007669"/>
    <property type="project" value="UniProtKB-KW"/>
</dbReference>
<proteinExistence type="predicted"/>
<accession>A0A255XX57</accession>
<dbReference type="PANTHER" id="PTHR30001">
    <property type="entry name" value="RIBONUCLEASE"/>
    <property type="match status" value="1"/>
</dbReference>
<dbReference type="EMBL" id="NOXS01000021">
    <property type="protein sequence ID" value="OYQ21607.1"/>
    <property type="molecule type" value="Genomic_DNA"/>
</dbReference>
<dbReference type="RefSeq" id="WP_094407120.1">
    <property type="nucleotide sequence ID" value="NZ_BMJZ01000010.1"/>
</dbReference>
<comment type="cofactor">
    <cofactor evidence="1">
        <name>Mg(2+)</name>
        <dbReference type="ChEBI" id="CHEBI:18420"/>
    </cofactor>
</comment>
<dbReference type="OrthoDB" id="9804278at2"/>
<dbReference type="GO" id="GO:0004540">
    <property type="term" value="F:RNA nuclease activity"/>
    <property type="evidence" value="ECO:0007669"/>
    <property type="project" value="InterPro"/>
</dbReference>
<keyword evidence="6" id="KW-0460">Magnesium</keyword>
<dbReference type="AlphaFoldDB" id="A0A255XX57"/>
<gene>
    <name evidence="10" type="ORF">CHR90_01770</name>
</gene>
<evidence type="ECO:0000256" key="7">
    <source>
        <dbReference type="ARBA" id="ARBA00022884"/>
    </source>
</evidence>
<keyword evidence="7" id="KW-0694">RNA-binding</keyword>
<feature type="domain" description="RNA-binding protein AU-1/Ribonuclease E/G" evidence="9">
    <location>
        <begin position="242"/>
        <end position="359"/>
    </location>
</feature>
<dbReference type="GO" id="GO:0005737">
    <property type="term" value="C:cytoplasm"/>
    <property type="evidence" value="ECO:0007669"/>
    <property type="project" value="TreeGrafter"/>
</dbReference>
<dbReference type="GO" id="GO:0006364">
    <property type="term" value="P:rRNA processing"/>
    <property type="evidence" value="ECO:0007669"/>
    <property type="project" value="TreeGrafter"/>
</dbReference>
<protein>
    <recommendedName>
        <fullName evidence="9">RNA-binding protein AU-1/Ribonuclease E/G domain-containing protein</fullName>
    </recommendedName>
</protein>
<dbReference type="InterPro" id="IPR019307">
    <property type="entry name" value="RNA-bd_AU-1/RNase_E/G"/>
</dbReference>
<organism evidence="10 11">
    <name type="scientific">Elstera cyanobacteriorum</name>
    <dbReference type="NCBI Taxonomy" id="2022747"/>
    <lineage>
        <taxon>Bacteria</taxon>
        <taxon>Pseudomonadati</taxon>
        <taxon>Pseudomonadota</taxon>
        <taxon>Alphaproteobacteria</taxon>
        <taxon>Rhodospirillales</taxon>
        <taxon>Rhodospirillaceae</taxon>
        <taxon>Elstera</taxon>
    </lineage>
</organism>
<evidence type="ECO:0000256" key="5">
    <source>
        <dbReference type="ARBA" id="ARBA00022801"/>
    </source>
</evidence>
<reference evidence="10 11" key="1">
    <citation type="submission" date="2017-07" db="EMBL/GenBank/DDBJ databases">
        <title>Elstera cyanobacteriorum sp. nov., a novel bacterium isolated from cyanobacterial aggregates in a eutrophic lake.</title>
        <authorList>
            <person name="Cai H."/>
        </authorList>
    </citation>
    <scope>NUCLEOTIDE SEQUENCE [LARGE SCALE GENOMIC DNA]</scope>
    <source>
        <strain evidence="10 11">TH019</strain>
    </source>
</reference>
<evidence type="ECO:0000256" key="6">
    <source>
        <dbReference type="ARBA" id="ARBA00022842"/>
    </source>
</evidence>
<keyword evidence="4" id="KW-0255">Endonuclease</keyword>
<keyword evidence="11" id="KW-1185">Reference proteome</keyword>
<keyword evidence="2" id="KW-0540">Nuclease</keyword>
<evidence type="ECO:0000256" key="2">
    <source>
        <dbReference type="ARBA" id="ARBA00022722"/>
    </source>
</evidence>
<evidence type="ECO:0000256" key="3">
    <source>
        <dbReference type="ARBA" id="ARBA00022723"/>
    </source>
</evidence>
<comment type="caution">
    <text evidence="10">The sequence shown here is derived from an EMBL/GenBank/DDBJ whole genome shotgun (WGS) entry which is preliminary data.</text>
</comment>
<keyword evidence="5" id="KW-0378">Hydrolase</keyword>
<dbReference type="GO" id="GO:0003723">
    <property type="term" value="F:RNA binding"/>
    <property type="evidence" value="ECO:0007669"/>
    <property type="project" value="UniProtKB-KW"/>
</dbReference>
<dbReference type="PANTHER" id="PTHR30001:SF1">
    <property type="entry name" value="RIBONUCLEASE E_G-LIKE PROTEIN, CHLOROPLASTIC"/>
    <property type="match status" value="1"/>
</dbReference>
<dbReference type="Proteomes" id="UP000216361">
    <property type="component" value="Unassembled WGS sequence"/>
</dbReference>
<dbReference type="InterPro" id="IPR004659">
    <property type="entry name" value="RNase_E/G"/>
</dbReference>
<evidence type="ECO:0000256" key="1">
    <source>
        <dbReference type="ARBA" id="ARBA00001946"/>
    </source>
</evidence>
<dbReference type="Pfam" id="PF10150">
    <property type="entry name" value="RNase_E_G"/>
    <property type="match status" value="1"/>
</dbReference>
<keyword evidence="3" id="KW-0479">Metal-binding</keyword>
<evidence type="ECO:0000256" key="8">
    <source>
        <dbReference type="SAM" id="MobiDB-lite"/>
    </source>
</evidence>
<dbReference type="GO" id="GO:0046872">
    <property type="term" value="F:metal ion binding"/>
    <property type="evidence" value="ECO:0007669"/>
    <property type="project" value="UniProtKB-KW"/>
</dbReference>
<sequence>MRPLDRPETGIILSEGPGEVRAVRLAESVCIAFAAHRVGEVPLGTICRALVRAHMPGVGAFLDIGAEAFLSGPVAEGLPLGARLLVQVNRAASGDKPLGVTRSLTWETPALVLTYRPGVPGDISAARSLPEAERARLKAFLSDHLPPERRAAGFSVTARGPALERKQAALAADLRALLVDADGVAQDGPPGPVADATSLRRLIADLGADSAALPILAPLTLAPRLRAEGLAFDLAPPAVDPFTALDIDAELAEVCAAEIPLPGGGRLWIEPTRALTAIDLDSGSDPRPPEGFVTDALRQVARLLRLRGLGGTIVIDPPRLGSAVQARLMAVFKQALAADSVASDLLGITRGGLIEVTRPHRGAVLRERLFGPEGQALAILRALVYGPPPRGPVAMTAAQMAWLDGPRGQAARREAAQRLGQAPQFQVKED</sequence>
<name>A0A255XX57_9PROT</name>
<evidence type="ECO:0000313" key="10">
    <source>
        <dbReference type="EMBL" id="OYQ21607.1"/>
    </source>
</evidence>